<evidence type="ECO:0000256" key="4">
    <source>
        <dbReference type="SAM" id="MobiDB-lite"/>
    </source>
</evidence>
<feature type="domain" description="F-box" evidence="6">
    <location>
        <begin position="325"/>
        <end position="376"/>
    </location>
</feature>
<keyword evidence="2" id="KW-0378">Hydrolase</keyword>
<name>A0A8H4VSP7_9AGAR</name>
<dbReference type="Proteomes" id="UP000521872">
    <property type="component" value="Unassembled WGS sequence"/>
</dbReference>
<dbReference type="Gene3D" id="3.40.50.1820">
    <property type="entry name" value="alpha/beta hydrolase"/>
    <property type="match status" value="1"/>
</dbReference>
<feature type="region of interest" description="Disordered" evidence="4">
    <location>
        <begin position="239"/>
        <end position="264"/>
    </location>
</feature>
<protein>
    <recommendedName>
        <fullName evidence="10">CBM1 domain-containing protein</fullName>
    </recommendedName>
</protein>
<sequence>MFKKFLSVSFVALALQAYSASAELEKRACPNIHVFGARETTAPAGYGTAGVVVNLVLNAHPGATSEAINYPACGGQSSCGGVSYANSAVQGVHAVATAVNSFNQQCPQTQLVLVGYSQGGQIMDDAFCGGGDTNEGLTDTSIPISSAALSKIAAAIFMGDPRHIPGLPYNVGTCNASGFAPRPAGFVCPNASRIKSYCDAADPYCCNGNDANTHQGYGTEYGQQALTFINAQLAATAGGSTGGSTGGGSPATTSTPPTSTGNPAGGTAAHYGQCGGIGWTGPTVCASPYTCKASNAYVEGAGERLDFVLTVSALCSPHFQPIEMTLLFEDIPDDVWIDIFEFVEEPAQLAILVRTCRRFRALASNLLLRDLRWKNMESTYRNLEAWVGVYSTVTMLPRKLTLGIPFDFSTYRNVFLPQDALTPEMQLFDAIYEQISRFSNLREIIFDNTMISYHAYNVVASIPTIRSVSVHNCSVYFLPSPFRDAHQTFINSGGNANAFNFPFATLPITHFSIKPTANEHGFPAYHPLRLITAQTLESLCISWTGWVGVTYATKQWHLQNLTHLDVSMPLLTRDLVDSLVSFVANCPLRPRIKLHIERHSLSDQQIASVHFPLRGVYSYKGPLTIAACSVASWAMNPGTYRTKARDSQDHTLVEMVMTEPVEVGMLVDGLERLPKCVESLEVQVRSWDVEILFAVRHLFPGIKKLVVLYGMGEFSEDFLVTLGSSILFDLPKLHTLKLVNDKQCLVTTRPIQTIGGVPVHNPPPPPPPTGPLSSLPNQTLPSHFSFPITAHPNPTLNANANSNSNSNTHGTASGSSTAGSAPTFVQGSSSNANHRHASASTSTASVQSQFVQGSSSNPYPTNTNQSVVPPGFHPQPDGQGNYSHIVFFDPDEGEYFNGIAYLDDDEDDGGSTVEEEVERAVQQYQQQHQLHVNADAGVGNGVQEGEEDGGEEEEMEAGMIGMANDGDSDDNGEVEVDDEEDEEHANFQFSVNSGQNSGTGAAGPSRSSSSNALGHLHGSAHVFSPIQFNNTTSGGHNLTQTVITSSSSTSSTGGIGATSGQMDADTFMPFDFEDGLGYESDLEVLVEQQQTDTGVVISRSVRRTDPSGTMSGGLEMGADVDTRMDHGELPDYLLGWNRYCRSLRHVQLSPKVWWERRFEGDRWVQGRGKSA</sequence>
<dbReference type="PROSITE" id="PS51164">
    <property type="entry name" value="CBM1_2"/>
    <property type="match status" value="1"/>
</dbReference>
<evidence type="ECO:0000313" key="9">
    <source>
        <dbReference type="Proteomes" id="UP000521872"/>
    </source>
</evidence>
<comment type="caution">
    <text evidence="8">The sequence shown here is derived from an EMBL/GenBank/DDBJ whole genome shotgun (WGS) entry which is preliminary data.</text>
</comment>
<keyword evidence="1 5" id="KW-0732">Signal</keyword>
<dbReference type="PANTHER" id="PTHR33630">
    <property type="entry name" value="CUTINASE RV1984C-RELATED-RELATED"/>
    <property type="match status" value="1"/>
</dbReference>
<dbReference type="AlphaFoldDB" id="A0A8H4VSP7"/>
<evidence type="ECO:0000259" key="7">
    <source>
        <dbReference type="PROSITE" id="PS51164"/>
    </source>
</evidence>
<dbReference type="SUPFAM" id="SSF52047">
    <property type="entry name" value="RNI-like"/>
    <property type="match status" value="1"/>
</dbReference>
<dbReference type="SUPFAM" id="SSF57180">
    <property type="entry name" value="Cellulose-binding domain"/>
    <property type="match status" value="1"/>
</dbReference>
<evidence type="ECO:0000256" key="5">
    <source>
        <dbReference type="SAM" id="SignalP"/>
    </source>
</evidence>
<feature type="compositionally biased region" description="Polar residues" evidence="4">
    <location>
        <begin position="987"/>
        <end position="1012"/>
    </location>
</feature>
<dbReference type="GO" id="GO:0005576">
    <property type="term" value="C:extracellular region"/>
    <property type="evidence" value="ECO:0007669"/>
    <property type="project" value="InterPro"/>
</dbReference>
<dbReference type="Pfam" id="PF01083">
    <property type="entry name" value="Cutinase"/>
    <property type="match status" value="1"/>
</dbReference>
<dbReference type="InterPro" id="IPR035971">
    <property type="entry name" value="CBD_sf"/>
</dbReference>
<evidence type="ECO:0000256" key="3">
    <source>
        <dbReference type="ARBA" id="ARBA00023157"/>
    </source>
</evidence>
<dbReference type="SUPFAM" id="SSF53474">
    <property type="entry name" value="alpha/beta-Hydrolases"/>
    <property type="match status" value="1"/>
</dbReference>
<feature type="domain" description="CBM1" evidence="7">
    <location>
        <begin position="266"/>
        <end position="302"/>
    </location>
</feature>
<dbReference type="GO" id="GO:0005975">
    <property type="term" value="P:carbohydrate metabolic process"/>
    <property type="evidence" value="ECO:0007669"/>
    <property type="project" value="InterPro"/>
</dbReference>
<dbReference type="EMBL" id="JAACJL010000015">
    <property type="protein sequence ID" value="KAF4620697.1"/>
    <property type="molecule type" value="Genomic_DNA"/>
</dbReference>
<dbReference type="SUPFAM" id="SSF81383">
    <property type="entry name" value="F-box domain"/>
    <property type="match status" value="1"/>
</dbReference>
<feature type="compositionally biased region" description="Gly residues" evidence="4">
    <location>
        <begin position="239"/>
        <end position="249"/>
    </location>
</feature>
<feature type="chain" id="PRO_5034316833" description="CBM1 domain-containing protein" evidence="5">
    <location>
        <begin position="23"/>
        <end position="1171"/>
    </location>
</feature>
<dbReference type="InterPro" id="IPR000254">
    <property type="entry name" value="CBD"/>
</dbReference>
<dbReference type="InterPro" id="IPR001810">
    <property type="entry name" value="F-box_dom"/>
</dbReference>
<dbReference type="GO" id="GO:0030248">
    <property type="term" value="F:cellulose binding"/>
    <property type="evidence" value="ECO:0007669"/>
    <property type="project" value="InterPro"/>
</dbReference>
<feature type="signal peptide" evidence="5">
    <location>
        <begin position="1"/>
        <end position="22"/>
    </location>
</feature>
<evidence type="ECO:0000259" key="6">
    <source>
        <dbReference type="PROSITE" id="PS50181"/>
    </source>
</evidence>
<dbReference type="SMART" id="SM00236">
    <property type="entry name" value="fCBD"/>
    <property type="match status" value="1"/>
</dbReference>
<dbReference type="PROSITE" id="PS50181">
    <property type="entry name" value="FBOX"/>
    <property type="match status" value="1"/>
</dbReference>
<dbReference type="Pfam" id="PF12937">
    <property type="entry name" value="F-box-like"/>
    <property type="match status" value="1"/>
</dbReference>
<evidence type="ECO:0000313" key="8">
    <source>
        <dbReference type="EMBL" id="KAF4620697.1"/>
    </source>
</evidence>
<feature type="compositionally biased region" description="Low complexity" evidence="4">
    <location>
        <begin position="792"/>
        <end position="856"/>
    </location>
</feature>
<dbReference type="InterPro" id="IPR000675">
    <property type="entry name" value="Cutinase/axe"/>
</dbReference>
<feature type="compositionally biased region" description="Acidic residues" evidence="4">
    <location>
        <begin position="966"/>
        <end position="983"/>
    </location>
</feature>
<organism evidence="8 9">
    <name type="scientific">Agrocybe pediades</name>
    <dbReference type="NCBI Taxonomy" id="84607"/>
    <lineage>
        <taxon>Eukaryota</taxon>
        <taxon>Fungi</taxon>
        <taxon>Dikarya</taxon>
        <taxon>Basidiomycota</taxon>
        <taxon>Agaricomycotina</taxon>
        <taxon>Agaricomycetes</taxon>
        <taxon>Agaricomycetidae</taxon>
        <taxon>Agaricales</taxon>
        <taxon>Agaricineae</taxon>
        <taxon>Strophariaceae</taxon>
        <taxon>Agrocybe</taxon>
    </lineage>
</organism>
<feature type="compositionally biased region" description="Pro residues" evidence="4">
    <location>
        <begin position="760"/>
        <end position="770"/>
    </location>
</feature>
<feature type="region of interest" description="Disordered" evidence="4">
    <location>
        <begin position="1037"/>
        <end position="1062"/>
    </location>
</feature>
<gene>
    <name evidence="8" type="ORF">D9613_000004</name>
</gene>
<evidence type="ECO:0008006" key="10">
    <source>
        <dbReference type="Google" id="ProtNLM"/>
    </source>
</evidence>
<reference evidence="8 9" key="1">
    <citation type="submission" date="2019-12" db="EMBL/GenBank/DDBJ databases">
        <authorList>
            <person name="Floudas D."/>
            <person name="Bentzer J."/>
            <person name="Ahren D."/>
            <person name="Johansson T."/>
            <person name="Persson P."/>
            <person name="Tunlid A."/>
        </authorList>
    </citation>
    <scope>NUCLEOTIDE SEQUENCE [LARGE SCALE GENOMIC DNA]</scope>
    <source>
        <strain evidence="8 9">CBS 102.39</strain>
    </source>
</reference>
<proteinExistence type="predicted"/>
<dbReference type="GO" id="GO:0052689">
    <property type="term" value="F:carboxylic ester hydrolase activity"/>
    <property type="evidence" value="ECO:0007669"/>
    <property type="project" value="UniProtKB-ARBA"/>
</dbReference>
<keyword evidence="9" id="KW-1185">Reference proteome</keyword>
<dbReference type="InterPro" id="IPR036047">
    <property type="entry name" value="F-box-like_dom_sf"/>
</dbReference>
<feature type="compositionally biased region" description="Low complexity" evidence="4">
    <location>
        <begin position="1043"/>
        <end position="1052"/>
    </location>
</feature>
<feature type="region of interest" description="Disordered" evidence="4">
    <location>
        <begin position="962"/>
        <end position="1016"/>
    </location>
</feature>
<dbReference type="InterPro" id="IPR029058">
    <property type="entry name" value="AB_hydrolase_fold"/>
</dbReference>
<feature type="region of interest" description="Disordered" evidence="4">
    <location>
        <begin position="753"/>
        <end position="879"/>
    </location>
</feature>
<dbReference type="SMART" id="SM01110">
    <property type="entry name" value="Cutinase"/>
    <property type="match status" value="1"/>
</dbReference>
<evidence type="ECO:0000256" key="2">
    <source>
        <dbReference type="ARBA" id="ARBA00022801"/>
    </source>
</evidence>
<feature type="compositionally biased region" description="Low complexity" evidence="4">
    <location>
        <begin position="250"/>
        <end position="264"/>
    </location>
</feature>
<dbReference type="PANTHER" id="PTHR33630:SF13">
    <property type="entry name" value="ACETYLXYLAN ESTERASE"/>
    <property type="match status" value="1"/>
</dbReference>
<evidence type="ECO:0000256" key="1">
    <source>
        <dbReference type="ARBA" id="ARBA00022729"/>
    </source>
</evidence>
<accession>A0A8H4VSP7</accession>
<dbReference type="Pfam" id="PF00734">
    <property type="entry name" value="CBM_1"/>
    <property type="match status" value="1"/>
</dbReference>
<keyword evidence="3" id="KW-1015">Disulfide bond</keyword>
<feature type="compositionally biased region" description="Polar residues" evidence="4">
    <location>
        <begin position="857"/>
        <end position="867"/>
    </location>
</feature>